<gene>
    <name evidence="3" type="ORF">GC106_2150</name>
</gene>
<organism evidence="3 4">
    <name type="scientific">Kibdelosporangium persicum</name>
    <dbReference type="NCBI Taxonomy" id="2698649"/>
    <lineage>
        <taxon>Bacteria</taxon>
        <taxon>Bacillati</taxon>
        <taxon>Actinomycetota</taxon>
        <taxon>Actinomycetes</taxon>
        <taxon>Pseudonocardiales</taxon>
        <taxon>Pseudonocardiaceae</taxon>
        <taxon>Kibdelosporangium</taxon>
    </lineage>
</organism>
<dbReference type="Proteomes" id="UP000763557">
    <property type="component" value="Unassembled WGS sequence"/>
</dbReference>
<evidence type="ECO:0000313" key="3">
    <source>
        <dbReference type="EMBL" id="NRN63014.1"/>
    </source>
</evidence>
<accession>A0ABX2EVU2</accession>
<dbReference type="RefSeq" id="WP_173123375.1">
    <property type="nucleotide sequence ID" value="NZ_CBCSGW010000089.1"/>
</dbReference>
<keyword evidence="1" id="KW-0732">Signal</keyword>
<protein>
    <recommendedName>
        <fullName evidence="2">DUF6801 domain-containing protein</fullName>
    </recommendedName>
</protein>
<evidence type="ECO:0000259" key="2">
    <source>
        <dbReference type="Pfam" id="PF20611"/>
    </source>
</evidence>
<dbReference type="EMBL" id="JAAATY010000001">
    <property type="protein sequence ID" value="NRN63014.1"/>
    <property type="molecule type" value="Genomic_DNA"/>
</dbReference>
<keyword evidence="4" id="KW-1185">Reference proteome</keyword>
<evidence type="ECO:0000256" key="1">
    <source>
        <dbReference type="SAM" id="SignalP"/>
    </source>
</evidence>
<feature type="domain" description="DUF6801" evidence="2">
    <location>
        <begin position="233"/>
        <end position="387"/>
    </location>
</feature>
<reference evidence="3 4" key="1">
    <citation type="submission" date="2020-01" db="EMBL/GenBank/DDBJ databases">
        <title>Kibdelosporangium persica a novel Actinomycetes from a hot desert in Iran.</title>
        <authorList>
            <person name="Safaei N."/>
            <person name="Zaburannyi N."/>
            <person name="Mueller R."/>
            <person name="Wink J."/>
        </authorList>
    </citation>
    <scope>NUCLEOTIDE SEQUENCE [LARGE SCALE GENOMIC DNA]</scope>
    <source>
        <strain evidence="3 4">4NS15</strain>
    </source>
</reference>
<feature type="signal peptide" evidence="1">
    <location>
        <begin position="1"/>
        <end position="25"/>
    </location>
</feature>
<proteinExistence type="predicted"/>
<dbReference type="Pfam" id="PF20611">
    <property type="entry name" value="DUF6801"/>
    <property type="match status" value="2"/>
</dbReference>
<feature type="chain" id="PRO_5047229946" description="DUF6801 domain-containing protein" evidence="1">
    <location>
        <begin position="26"/>
        <end position="392"/>
    </location>
</feature>
<comment type="caution">
    <text evidence="3">The sequence shown here is derived from an EMBL/GenBank/DDBJ whole genome shotgun (WGS) entry which is preliminary data.</text>
</comment>
<dbReference type="InterPro" id="IPR046542">
    <property type="entry name" value="DUF6801"/>
</dbReference>
<sequence>MKSRFSGRRSAALAAVAVMAAGAFVAGGQAAAAPDSGALGEVTKNLTYRCTFPLVGAQDVNATVTITIPDTGTTGARIVNGDLKITATLSANIVNALRAFQTATTEGTAVADVDAAYDSKNLTLGIPGLKIAKQTVPPSGTMPVDISGPTPSLIVYKAGSVSLAAGAVFTAKVDTRKADGTPTALGVLNVPCSVKATTPPQDRSLAAIAVSGNDVTPPAGGTPPSQPIDKTLTYNCVFPESGAVDVTGRITGTIPATGTVGNRVQPNLSITATLPTSVVDVLRANAAATVSGSGVADADNTYNGTSITVGIPGPVPSVNVPASGELVATLSPAVPSVTVGAPGTVAISAGQQLNGTFTPLKADGTPTALGTFTVPCTLNAGQNPALGAITFS</sequence>
<feature type="domain" description="DUF6801" evidence="2">
    <location>
        <begin position="47"/>
        <end position="206"/>
    </location>
</feature>
<name>A0ABX2EVU2_9PSEU</name>
<evidence type="ECO:0000313" key="4">
    <source>
        <dbReference type="Proteomes" id="UP000763557"/>
    </source>
</evidence>